<dbReference type="FunFam" id="3.30.200.20:FF:000034">
    <property type="entry name" value="Kinase suppressor of Ras 1"/>
    <property type="match status" value="1"/>
</dbReference>
<dbReference type="InterPro" id="IPR050167">
    <property type="entry name" value="Ser_Thr_protein_kinase"/>
</dbReference>
<feature type="region of interest" description="Disordered" evidence="8">
    <location>
        <begin position="1"/>
        <end position="30"/>
    </location>
</feature>
<evidence type="ECO:0000256" key="6">
    <source>
        <dbReference type="ARBA" id="ARBA00048679"/>
    </source>
</evidence>
<dbReference type="CDD" id="cd13999">
    <property type="entry name" value="STKc_MAP3K-like"/>
    <property type="match status" value="1"/>
</dbReference>
<dbReference type="Proteomes" id="UP001187192">
    <property type="component" value="Unassembled WGS sequence"/>
</dbReference>
<keyword evidence="3" id="KW-0418">Kinase</keyword>
<name>A0AA88DHJ9_FICCA</name>
<accession>A0AA88DHJ9</accession>
<keyword evidence="11" id="KW-1185">Reference proteome</keyword>
<dbReference type="InterPro" id="IPR017441">
    <property type="entry name" value="Protein_kinase_ATP_BS"/>
</dbReference>
<dbReference type="GO" id="GO:0005737">
    <property type="term" value="C:cytoplasm"/>
    <property type="evidence" value="ECO:0007669"/>
    <property type="project" value="TreeGrafter"/>
</dbReference>
<dbReference type="Gene3D" id="1.10.510.10">
    <property type="entry name" value="Transferase(Phosphotransferase) domain 1"/>
    <property type="match status" value="1"/>
</dbReference>
<evidence type="ECO:0000256" key="2">
    <source>
        <dbReference type="ARBA" id="ARBA00022741"/>
    </source>
</evidence>
<evidence type="ECO:0000256" key="5">
    <source>
        <dbReference type="ARBA" id="ARBA00047899"/>
    </source>
</evidence>
<dbReference type="GO" id="GO:0004674">
    <property type="term" value="F:protein serine/threonine kinase activity"/>
    <property type="evidence" value="ECO:0007669"/>
    <property type="project" value="UniProtKB-EC"/>
</dbReference>
<reference evidence="10" key="1">
    <citation type="submission" date="2023-07" db="EMBL/GenBank/DDBJ databases">
        <title>draft genome sequence of fig (Ficus carica).</title>
        <authorList>
            <person name="Takahashi T."/>
            <person name="Nishimura K."/>
        </authorList>
    </citation>
    <scope>NUCLEOTIDE SEQUENCE</scope>
</reference>
<evidence type="ECO:0000313" key="10">
    <source>
        <dbReference type="EMBL" id="GMN40554.1"/>
    </source>
</evidence>
<feature type="compositionally biased region" description="Basic and acidic residues" evidence="8">
    <location>
        <begin position="14"/>
        <end position="30"/>
    </location>
</feature>
<evidence type="ECO:0000256" key="4">
    <source>
        <dbReference type="ARBA" id="ARBA00022840"/>
    </source>
</evidence>
<dbReference type="Gene3D" id="3.30.200.20">
    <property type="entry name" value="Phosphorylase Kinase, domain 1"/>
    <property type="match status" value="1"/>
</dbReference>
<feature type="binding site" evidence="7">
    <location>
        <position position="87"/>
    </location>
    <ligand>
        <name>ATP</name>
        <dbReference type="ChEBI" id="CHEBI:30616"/>
    </ligand>
</feature>
<dbReference type="PANTHER" id="PTHR23257">
    <property type="entry name" value="SERINE-THREONINE PROTEIN KINASE"/>
    <property type="match status" value="1"/>
</dbReference>
<proteinExistence type="predicted"/>
<comment type="caution">
    <text evidence="10">The sequence shown here is derived from an EMBL/GenBank/DDBJ whole genome shotgun (WGS) entry which is preliminary data.</text>
</comment>
<dbReference type="InterPro" id="IPR000719">
    <property type="entry name" value="Prot_kinase_dom"/>
</dbReference>
<comment type="catalytic activity">
    <reaction evidence="6">
        <text>L-seryl-[protein] + ATP = O-phospho-L-seryl-[protein] + ADP + H(+)</text>
        <dbReference type="Rhea" id="RHEA:17989"/>
        <dbReference type="Rhea" id="RHEA-COMP:9863"/>
        <dbReference type="Rhea" id="RHEA-COMP:11604"/>
        <dbReference type="ChEBI" id="CHEBI:15378"/>
        <dbReference type="ChEBI" id="CHEBI:29999"/>
        <dbReference type="ChEBI" id="CHEBI:30616"/>
        <dbReference type="ChEBI" id="CHEBI:83421"/>
        <dbReference type="ChEBI" id="CHEBI:456216"/>
        <dbReference type="EC" id="2.7.11.1"/>
    </reaction>
</comment>
<dbReference type="GO" id="GO:0007165">
    <property type="term" value="P:signal transduction"/>
    <property type="evidence" value="ECO:0007669"/>
    <property type="project" value="TreeGrafter"/>
</dbReference>
<evidence type="ECO:0000256" key="1">
    <source>
        <dbReference type="ARBA" id="ARBA00022679"/>
    </source>
</evidence>
<gene>
    <name evidence="10" type="ORF">TIFTF001_009773</name>
</gene>
<sequence>MSCSERNGGGGGEEEQRRHEEPPVLRRSVELDTNSVSQNGLVTASQLTIDENLLVDPKLLFIGSKIGEGAHGKVYQGRYGDRIVAVKVLHRGSTSEERASLENRFAREVNMMSRVKHENLVKFIGACKGPLMVIVTELLPGMSLRKYLVAIRPGKLDLHVAIKFATDIARAMECLHANGIIHRDLKPDSLTLLLLQNCEFCFTKRVDALLQLYSTVTLRQGEKKHYNNKVDVYSFGIVLWELLTNRMPFEGMSNLQAAYAAAFKQERPSLPEDISSDLAFIIQSCWVEDPNLRPSFSQIVRMLNSFLFTLSPAPSLLDSDANDDATSSNENDSMNDLSARARGKFSFIRQLFTARKAKNTQ</sequence>
<evidence type="ECO:0000259" key="9">
    <source>
        <dbReference type="PROSITE" id="PS50011"/>
    </source>
</evidence>
<evidence type="ECO:0000256" key="7">
    <source>
        <dbReference type="PROSITE-ProRule" id="PRU10141"/>
    </source>
</evidence>
<dbReference type="InterPro" id="IPR011009">
    <property type="entry name" value="Kinase-like_dom_sf"/>
</dbReference>
<evidence type="ECO:0000313" key="11">
    <source>
        <dbReference type="Proteomes" id="UP001187192"/>
    </source>
</evidence>
<feature type="domain" description="Protein kinase" evidence="9">
    <location>
        <begin position="60"/>
        <end position="307"/>
    </location>
</feature>
<dbReference type="AlphaFoldDB" id="A0AA88DHJ9"/>
<dbReference type="PROSITE" id="PS50011">
    <property type="entry name" value="PROTEIN_KINASE_DOM"/>
    <property type="match status" value="1"/>
</dbReference>
<dbReference type="PANTHER" id="PTHR23257:SF779">
    <property type="entry name" value="PROTEIN KINASE SUPERFAMILY PROTEIN"/>
    <property type="match status" value="1"/>
</dbReference>
<evidence type="ECO:0000256" key="3">
    <source>
        <dbReference type="ARBA" id="ARBA00022777"/>
    </source>
</evidence>
<dbReference type="SUPFAM" id="SSF56112">
    <property type="entry name" value="Protein kinase-like (PK-like)"/>
    <property type="match status" value="1"/>
</dbReference>
<protein>
    <recommendedName>
        <fullName evidence="9">Protein kinase domain-containing protein</fullName>
    </recommendedName>
</protein>
<organism evidence="10 11">
    <name type="scientific">Ficus carica</name>
    <name type="common">Common fig</name>
    <dbReference type="NCBI Taxonomy" id="3494"/>
    <lineage>
        <taxon>Eukaryota</taxon>
        <taxon>Viridiplantae</taxon>
        <taxon>Streptophyta</taxon>
        <taxon>Embryophyta</taxon>
        <taxon>Tracheophyta</taxon>
        <taxon>Spermatophyta</taxon>
        <taxon>Magnoliopsida</taxon>
        <taxon>eudicotyledons</taxon>
        <taxon>Gunneridae</taxon>
        <taxon>Pentapetalae</taxon>
        <taxon>rosids</taxon>
        <taxon>fabids</taxon>
        <taxon>Rosales</taxon>
        <taxon>Moraceae</taxon>
        <taxon>Ficeae</taxon>
        <taxon>Ficus</taxon>
    </lineage>
</organism>
<comment type="catalytic activity">
    <reaction evidence="5">
        <text>L-threonyl-[protein] + ATP = O-phospho-L-threonyl-[protein] + ADP + H(+)</text>
        <dbReference type="Rhea" id="RHEA:46608"/>
        <dbReference type="Rhea" id="RHEA-COMP:11060"/>
        <dbReference type="Rhea" id="RHEA-COMP:11605"/>
        <dbReference type="ChEBI" id="CHEBI:15378"/>
        <dbReference type="ChEBI" id="CHEBI:30013"/>
        <dbReference type="ChEBI" id="CHEBI:30616"/>
        <dbReference type="ChEBI" id="CHEBI:61977"/>
        <dbReference type="ChEBI" id="CHEBI:456216"/>
        <dbReference type="EC" id="2.7.11.1"/>
    </reaction>
</comment>
<keyword evidence="1" id="KW-0808">Transferase</keyword>
<dbReference type="PROSITE" id="PS00107">
    <property type="entry name" value="PROTEIN_KINASE_ATP"/>
    <property type="match status" value="1"/>
</dbReference>
<dbReference type="EMBL" id="BTGU01000011">
    <property type="protein sequence ID" value="GMN40554.1"/>
    <property type="molecule type" value="Genomic_DNA"/>
</dbReference>
<dbReference type="GO" id="GO:0005524">
    <property type="term" value="F:ATP binding"/>
    <property type="evidence" value="ECO:0007669"/>
    <property type="project" value="UniProtKB-UniRule"/>
</dbReference>
<dbReference type="Pfam" id="PF00069">
    <property type="entry name" value="Pkinase"/>
    <property type="match status" value="1"/>
</dbReference>
<keyword evidence="4 7" id="KW-0067">ATP-binding</keyword>
<keyword evidence="2 7" id="KW-0547">Nucleotide-binding</keyword>
<evidence type="ECO:0000256" key="8">
    <source>
        <dbReference type="SAM" id="MobiDB-lite"/>
    </source>
</evidence>